<protein>
    <recommendedName>
        <fullName evidence="3">Transcriptional regulator</fullName>
    </recommendedName>
</protein>
<name>A0ABR7EUS7_9FIRM</name>
<evidence type="ECO:0000313" key="2">
    <source>
        <dbReference type="Proteomes" id="UP000647235"/>
    </source>
</evidence>
<evidence type="ECO:0000313" key="1">
    <source>
        <dbReference type="EMBL" id="MBC5664405.1"/>
    </source>
</evidence>
<evidence type="ECO:0008006" key="3">
    <source>
        <dbReference type="Google" id="ProtNLM"/>
    </source>
</evidence>
<organism evidence="1 2">
    <name type="scientific">Dorea hominis</name>
    <dbReference type="NCBI Taxonomy" id="2763040"/>
    <lineage>
        <taxon>Bacteria</taxon>
        <taxon>Bacillati</taxon>
        <taxon>Bacillota</taxon>
        <taxon>Clostridia</taxon>
        <taxon>Lachnospirales</taxon>
        <taxon>Lachnospiraceae</taxon>
        <taxon>Dorea</taxon>
    </lineage>
</organism>
<dbReference type="EMBL" id="JACOOY010000004">
    <property type="protein sequence ID" value="MBC5664405.1"/>
    <property type="molecule type" value="Genomic_DNA"/>
</dbReference>
<dbReference type="InterPro" id="IPR036390">
    <property type="entry name" value="WH_DNA-bd_sf"/>
</dbReference>
<comment type="caution">
    <text evidence="1">The sequence shown here is derived from an EMBL/GenBank/DDBJ whole genome shotgun (WGS) entry which is preliminary data.</text>
</comment>
<accession>A0ABR7EUS7</accession>
<sequence length="442" mass="50257">MKTKIVIITSTYLHPFVEKAFEEFKEECDVTIADYTNFEHIADIYKKYETIADGFMVSGTTALSAIEHHVGEFKKPVVSFHADMISFYHALVKFFLERRDLDPKRCIFDFMLPIIQSPGNYEHASVDYLIHELDLNNLALTMDQWANKSTTGDFSMIEMNIALKIIDLWKQDKIDMVFCSYSSTIPLLEEHGVPYYFLYPVKDQLESQIKELLSQIRLEKYRENLPAAIAIAAHEPSVSDKTDQILEDAIQNIKKEFLIDAILQKESNVYYIYTTHRVVAMITKNFEVGHIIAMLKKNYDISAAVGYGIGKNITDAKKHAENALRESWNTDGSFVMNETNQLIGPLGSSQLPSFPQNLPDNIFKIAENCKLSTLTIQKLTSIIKMTGSYELTTNELADHMGVTVRNANRILRNLENGGAATIAHTRSTTSKGRPVKVYRLKL</sequence>
<gene>
    <name evidence="1" type="ORF">H8S07_03780</name>
</gene>
<dbReference type="RefSeq" id="WP_021859689.1">
    <property type="nucleotide sequence ID" value="NZ_JACOOY010000004.1"/>
</dbReference>
<dbReference type="SUPFAM" id="SSF46785">
    <property type="entry name" value="Winged helix' DNA-binding domain"/>
    <property type="match status" value="1"/>
</dbReference>
<keyword evidence="2" id="KW-1185">Reference proteome</keyword>
<dbReference type="Proteomes" id="UP000647235">
    <property type="component" value="Unassembled WGS sequence"/>
</dbReference>
<reference evidence="1 2" key="1">
    <citation type="submission" date="2020-08" db="EMBL/GenBank/DDBJ databases">
        <title>Genome public.</title>
        <authorList>
            <person name="Liu C."/>
            <person name="Sun Q."/>
        </authorList>
    </citation>
    <scope>NUCLEOTIDE SEQUENCE [LARGE SCALE GENOMIC DNA]</scope>
    <source>
        <strain evidence="1 2">NSJ-36</strain>
    </source>
</reference>
<proteinExistence type="predicted"/>